<protein>
    <submittedName>
        <fullName evidence="1">DUF523 domain-containing protein</fullName>
    </submittedName>
</protein>
<evidence type="ECO:0000313" key="1">
    <source>
        <dbReference type="EMBL" id="PKY66068.1"/>
    </source>
</evidence>
<dbReference type="PANTHER" id="PTHR30087:SF1">
    <property type="entry name" value="HYPOTHETICAL CYTOSOLIC PROTEIN"/>
    <property type="match status" value="1"/>
</dbReference>
<evidence type="ECO:0000313" key="2">
    <source>
        <dbReference type="Proteomes" id="UP000234545"/>
    </source>
</evidence>
<dbReference type="RefSeq" id="WP_101628346.1">
    <property type="nucleotide sequence ID" value="NZ_PKKJ01000007.1"/>
</dbReference>
<gene>
    <name evidence="1" type="ORF">CYJ25_06375</name>
</gene>
<comment type="caution">
    <text evidence="1">The sequence shown here is derived from an EMBL/GenBank/DDBJ whole genome shotgun (WGS) entry which is preliminary data.</text>
</comment>
<dbReference type="OrthoDB" id="495783at2"/>
<dbReference type="PANTHER" id="PTHR30087">
    <property type="entry name" value="INNER MEMBRANE PROTEIN"/>
    <property type="match status" value="1"/>
</dbReference>
<sequence length="162" mass="17162">MLTTPDQSKNGITSGDADDVHPIGVSACLLGENCKYNGGNNRNEALIGWLGSRDVVPVCPEVMGGLPTPRPPAEMVDGVVQTADGSSVDKEFHDGAQIAEEKLRASGAGLVILQSRSPSCGARQIYDGTFTGTLIDGEGTFARQLRAHGYEVLDVSEFEEQR</sequence>
<dbReference type="Proteomes" id="UP000234545">
    <property type="component" value="Unassembled WGS sequence"/>
</dbReference>
<dbReference type="Pfam" id="PF04463">
    <property type="entry name" value="2-thiour_desulf"/>
    <property type="match status" value="1"/>
</dbReference>
<proteinExistence type="predicted"/>
<reference evidence="1 2" key="1">
    <citation type="submission" date="2017-12" db="EMBL/GenBank/DDBJ databases">
        <title>Phylogenetic diversity of female urinary microbiome.</title>
        <authorList>
            <person name="Thomas-White K."/>
            <person name="Wolfe A.J."/>
        </authorList>
    </citation>
    <scope>NUCLEOTIDE SEQUENCE [LARGE SCALE GENOMIC DNA]</scope>
    <source>
        <strain evidence="1 2">UMB0250</strain>
    </source>
</reference>
<dbReference type="EMBL" id="PKKJ01000007">
    <property type="protein sequence ID" value="PKY66068.1"/>
    <property type="molecule type" value="Genomic_DNA"/>
</dbReference>
<accession>A0A2I1I4K0</accession>
<dbReference type="AlphaFoldDB" id="A0A2I1I4K0"/>
<name>A0A2I1I4K0_9ACTO</name>
<organism evidence="1 2">
    <name type="scientific">Schaalia turicensis</name>
    <dbReference type="NCBI Taxonomy" id="131111"/>
    <lineage>
        <taxon>Bacteria</taxon>
        <taxon>Bacillati</taxon>
        <taxon>Actinomycetota</taxon>
        <taxon>Actinomycetes</taxon>
        <taxon>Actinomycetales</taxon>
        <taxon>Actinomycetaceae</taxon>
        <taxon>Schaalia</taxon>
    </lineage>
</organism>
<dbReference type="InterPro" id="IPR007553">
    <property type="entry name" value="2-thiour_desulf"/>
</dbReference>